<sequence length="86" mass="8883">MQVIGTASFLADVGDYSTTGGLGAATTGACRWEAGTSHDGAGMASPRQRRLVERMEHCPGRDLPRGDGVGGLQGWLAPARLKDQAG</sequence>
<dbReference type="Proteomes" id="UP000094960">
    <property type="component" value="Chromosome"/>
</dbReference>
<dbReference type="KEGG" id="spun:BFF78_20340"/>
<keyword evidence="2" id="KW-1185">Reference proteome</keyword>
<evidence type="ECO:0000313" key="1">
    <source>
        <dbReference type="EMBL" id="AOR33101.1"/>
    </source>
</evidence>
<dbReference type="AlphaFoldDB" id="A0A1D7YC01"/>
<proteinExistence type="predicted"/>
<organism evidence="1 2">
    <name type="scientific">Streptomyces fodineus</name>
    <dbReference type="NCBI Taxonomy" id="1904616"/>
    <lineage>
        <taxon>Bacteria</taxon>
        <taxon>Bacillati</taxon>
        <taxon>Actinomycetota</taxon>
        <taxon>Actinomycetes</taxon>
        <taxon>Kitasatosporales</taxon>
        <taxon>Streptomycetaceae</taxon>
        <taxon>Streptomyces</taxon>
    </lineage>
</organism>
<dbReference type="EMBL" id="CP017248">
    <property type="protein sequence ID" value="AOR33101.1"/>
    <property type="molecule type" value="Genomic_DNA"/>
</dbReference>
<reference evidence="2" key="1">
    <citation type="submission" date="2016-09" db="EMBL/GenBank/DDBJ databases">
        <title>Streptomyces puniciscabiei strain:TW1S1 Genome sequencing and assembly.</title>
        <authorList>
            <person name="Kim M.-K."/>
            <person name="Kim S.B."/>
        </authorList>
    </citation>
    <scope>NUCLEOTIDE SEQUENCE [LARGE SCALE GENOMIC DNA]</scope>
    <source>
        <strain evidence="2">TW1S1</strain>
    </source>
</reference>
<protein>
    <submittedName>
        <fullName evidence="1">Uncharacterized protein</fullName>
    </submittedName>
</protein>
<accession>A0A1D7YC01</accession>
<evidence type="ECO:0000313" key="2">
    <source>
        <dbReference type="Proteomes" id="UP000094960"/>
    </source>
</evidence>
<gene>
    <name evidence="1" type="ORF">BFF78_20340</name>
</gene>
<name>A0A1D7YC01_9ACTN</name>